<proteinExistence type="predicted"/>
<evidence type="ECO:0000313" key="3">
    <source>
        <dbReference type="Proteomes" id="UP000752171"/>
    </source>
</evidence>
<comment type="caution">
    <text evidence="2">The sequence shown here is derived from an EMBL/GenBank/DDBJ whole genome shotgun (WGS) entry which is preliminary data.</text>
</comment>
<feature type="compositionally biased region" description="Acidic residues" evidence="1">
    <location>
        <begin position="27"/>
        <end position="37"/>
    </location>
</feature>
<feature type="region of interest" description="Disordered" evidence="1">
    <location>
        <begin position="24"/>
        <end position="99"/>
    </location>
</feature>
<evidence type="ECO:0000313" key="2">
    <source>
        <dbReference type="EMBL" id="KAG9274639.1"/>
    </source>
</evidence>
<name>A0A8T2LSG6_ASTMX</name>
<dbReference type="AlphaFoldDB" id="A0A8T2LSG6"/>
<protein>
    <submittedName>
        <fullName evidence="2">Uncharacterized protein</fullName>
    </submittedName>
</protein>
<accession>A0A8T2LSG6</accession>
<dbReference type="EMBL" id="JAICCE010000008">
    <property type="protein sequence ID" value="KAG9274639.1"/>
    <property type="molecule type" value="Genomic_DNA"/>
</dbReference>
<dbReference type="Proteomes" id="UP000752171">
    <property type="component" value="Unassembled WGS sequence"/>
</dbReference>
<gene>
    <name evidence="2" type="ORF">AMEX_G11601</name>
</gene>
<reference evidence="2 3" key="1">
    <citation type="submission" date="2021-07" db="EMBL/GenBank/DDBJ databases">
        <authorList>
            <person name="Imarazene B."/>
            <person name="Zahm M."/>
            <person name="Klopp C."/>
            <person name="Cabau C."/>
            <person name="Beille S."/>
            <person name="Jouanno E."/>
            <person name="Castinel A."/>
            <person name="Lluch J."/>
            <person name="Gil L."/>
            <person name="Kuchtly C."/>
            <person name="Lopez Roques C."/>
            <person name="Donnadieu C."/>
            <person name="Parrinello H."/>
            <person name="Journot L."/>
            <person name="Du K."/>
            <person name="Schartl M."/>
            <person name="Retaux S."/>
            <person name="Guiguen Y."/>
        </authorList>
    </citation>
    <scope>NUCLEOTIDE SEQUENCE [LARGE SCALE GENOMIC DNA]</scope>
    <source>
        <strain evidence="2">Pach_M1</strain>
        <tissue evidence="2">Testis</tissue>
    </source>
</reference>
<evidence type="ECO:0000256" key="1">
    <source>
        <dbReference type="SAM" id="MobiDB-lite"/>
    </source>
</evidence>
<feature type="compositionally biased region" description="Basic and acidic residues" evidence="1">
    <location>
        <begin position="56"/>
        <end position="69"/>
    </location>
</feature>
<sequence>MSLSLKELCALVNVPYDRTLEEKVFSEEDEEDEEEDALCPRNISGQEQATEDVQDQVEHNESEKDDAHCSKNISGQEDAADGQDQMAHNGSELVDAHCSRNISGQEDAADGQDQMAHNGSELVGTTWMVPWTTKLSMQMTGHLTSHPLLGRGTVTPQCYHCTHPA</sequence>
<organism evidence="2 3">
    <name type="scientific">Astyanax mexicanus</name>
    <name type="common">Blind cave fish</name>
    <name type="synonym">Astyanax fasciatus mexicanus</name>
    <dbReference type="NCBI Taxonomy" id="7994"/>
    <lineage>
        <taxon>Eukaryota</taxon>
        <taxon>Metazoa</taxon>
        <taxon>Chordata</taxon>
        <taxon>Craniata</taxon>
        <taxon>Vertebrata</taxon>
        <taxon>Euteleostomi</taxon>
        <taxon>Actinopterygii</taxon>
        <taxon>Neopterygii</taxon>
        <taxon>Teleostei</taxon>
        <taxon>Ostariophysi</taxon>
        <taxon>Characiformes</taxon>
        <taxon>Characoidei</taxon>
        <taxon>Acestrorhamphidae</taxon>
        <taxon>Acestrorhamphinae</taxon>
        <taxon>Astyanax</taxon>
    </lineage>
</organism>